<protein>
    <submittedName>
        <fullName evidence="1">Uncharacterized protein</fullName>
    </submittedName>
</protein>
<gene>
    <name evidence="1" type="ORF">NFX46_22665</name>
</gene>
<evidence type="ECO:0000313" key="2">
    <source>
        <dbReference type="Proteomes" id="UP001056374"/>
    </source>
</evidence>
<keyword evidence="2" id="KW-1185">Reference proteome</keyword>
<proteinExistence type="predicted"/>
<dbReference type="EMBL" id="CP099468">
    <property type="protein sequence ID" value="USQ86258.1"/>
    <property type="molecule type" value="Genomic_DNA"/>
</dbReference>
<dbReference type="Proteomes" id="UP001056374">
    <property type="component" value="Chromosome"/>
</dbReference>
<evidence type="ECO:0000313" key="1">
    <source>
        <dbReference type="EMBL" id="USQ86258.1"/>
    </source>
</evidence>
<reference evidence="1" key="1">
    <citation type="submission" date="2022-06" db="EMBL/GenBank/DDBJ databases">
        <title>Complete genome sequence of soil microorganisms Streptomyces sp. Qhu-M197 isolated from Alpine meadows habitats on the Tibetan Plateau.</title>
        <authorList>
            <person name="Zhang B."/>
            <person name="Xiang X."/>
            <person name="Fan J."/>
        </authorList>
    </citation>
    <scope>NUCLEOTIDE SEQUENCE</scope>
    <source>
        <strain evidence="1">Qhu-M197</strain>
    </source>
</reference>
<organism evidence="1 2">
    <name type="scientific">Streptomyces phaeoluteigriseus</name>
    <dbReference type="NCBI Taxonomy" id="114686"/>
    <lineage>
        <taxon>Bacteria</taxon>
        <taxon>Bacillati</taxon>
        <taxon>Actinomycetota</taxon>
        <taxon>Actinomycetes</taxon>
        <taxon>Kitasatosporales</taxon>
        <taxon>Streptomycetaceae</taxon>
        <taxon>Streptomyces</taxon>
        <taxon>Streptomyces aurantiacus group</taxon>
    </lineage>
</organism>
<accession>A0ABY4ZB61</accession>
<name>A0ABY4ZB61_9ACTN</name>
<sequence>MAAQDELLETTEVAVLDPFSLYRVAVGHTPGGRTLGNATRTGTVRLITPAVAFAVACSMRTCWDETCDQDHRDGTGVPVRRFQELGGIEVVSLSPAETVSAGQLYAASMDRRVVGAEVLAACHAAVLAKSSGSPLISAARASYCYSALDRAEVSFRIDLV</sequence>
<dbReference type="RefSeq" id="WP_252551627.1">
    <property type="nucleotide sequence ID" value="NZ_CP099468.1"/>
</dbReference>